<feature type="transmembrane region" description="Helical" evidence="2">
    <location>
        <begin position="127"/>
        <end position="145"/>
    </location>
</feature>
<sequence length="310" mass="36156">MERVSSAQKLHSTSKEQPHHTLNVDDWADEGYDSNSPSPDEKSKSFDNEKRKWDREIPIMRSAESIRMSYTPVTYLLSILAILFHFTSLFSRSTNYTFPAVYEIYCICFHVTHVLSHSLVQLRLERICVIYGTWLVWVGWILGVMLFSERLPFDLAHPTIGFFGLLILERRHAWGIIMWEFVSRLDEVDSVPGRRARTKSWLLPRTLLSFSETGGFRVGSYRIWCLLGCGSVWSLIYVPLAWSDGFSLFYLLHPWKIARVFIFNILAGVAMICFWSFWTFQYRGVVWRRELRKGVAVWYSEGLVRAGDVV</sequence>
<name>A0A8H7U9P3_MORIS</name>
<feature type="transmembrane region" description="Helical" evidence="2">
    <location>
        <begin position="151"/>
        <end position="168"/>
    </location>
</feature>
<feature type="transmembrane region" description="Helical" evidence="2">
    <location>
        <begin position="70"/>
        <end position="90"/>
    </location>
</feature>
<evidence type="ECO:0000256" key="2">
    <source>
        <dbReference type="SAM" id="Phobius"/>
    </source>
</evidence>
<accession>A0A8H7U9P3</accession>
<organism evidence="3 4">
    <name type="scientific">Mortierella isabellina</name>
    <name type="common">Filamentous fungus</name>
    <name type="synonym">Umbelopsis isabellina</name>
    <dbReference type="NCBI Taxonomy" id="91625"/>
    <lineage>
        <taxon>Eukaryota</taxon>
        <taxon>Fungi</taxon>
        <taxon>Fungi incertae sedis</taxon>
        <taxon>Mucoromycota</taxon>
        <taxon>Mucoromycotina</taxon>
        <taxon>Umbelopsidomycetes</taxon>
        <taxon>Umbelopsidales</taxon>
        <taxon>Umbelopsidaceae</taxon>
        <taxon>Umbelopsis</taxon>
    </lineage>
</organism>
<keyword evidence="2" id="KW-0812">Transmembrane</keyword>
<proteinExistence type="predicted"/>
<feature type="transmembrane region" description="Helical" evidence="2">
    <location>
        <begin position="96"/>
        <end position="115"/>
    </location>
</feature>
<dbReference type="AlphaFoldDB" id="A0A8H7U9P3"/>
<keyword evidence="4" id="KW-1185">Reference proteome</keyword>
<comment type="caution">
    <text evidence="3">The sequence shown here is derived from an EMBL/GenBank/DDBJ whole genome shotgun (WGS) entry which is preliminary data.</text>
</comment>
<evidence type="ECO:0000256" key="1">
    <source>
        <dbReference type="SAM" id="MobiDB-lite"/>
    </source>
</evidence>
<keyword evidence="2" id="KW-0472">Membrane</keyword>
<keyword evidence="2" id="KW-1133">Transmembrane helix</keyword>
<feature type="transmembrane region" description="Helical" evidence="2">
    <location>
        <begin position="260"/>
        <end position="280"/>
    </location>
</feature>
<gene>
    <name evidence="3" type="ORF">INT43_008049</name>
</gene>
<protein>
    <submittedName>
        <fullName evidence="3">Uncharacterized protein</fullName>
    </submittedName>
</protein>
<evidence type="ECO:0000313" key="4">
    <source>
        <dbReference type="Proteomes" id="UP000654370"/>
    </source>
</evidence>
<reference evidence="3" key="1">
    <citation type="submission" date="2020-12" db="EMBL/GenBank/DDBJ databases">
        <title>Metabolic potential, ecology and presence of endohyphal bacteria is reflected in genomic diversity of Mucoromycotina.</title>
        <authorList>
            <person name="Muszewska A."/>
            <person name="Okrasinska A."/>
            <person name="Steczkiewicz K."/>
            <person name="Drgas O."/>
            <person name="Orlowska M."/>
            <person name="Perlinska-Lenart U."/>
            <person name="Aleksandrzak-Piekarczyk T."/>
            <person name="Szatraj K."/>
            <person name="Zielenkiewicz U."/>
            <person name="Pilsyk S."/>
            <person name="Malc E."/>
            <person name="Mieczkowski P."/>
            <person name="Kruszewska J.S."/>
            <person name="Biernat P."/>
            <person name="Pawlowska J."/>
        </authorList>
    </citation>
    <scope>NUCLEOTIDE SEQUENCE</scope>
    <source>
        <strain evidence="3">WA0000067209</strain>
    </source>
</reference>
<feature type="transmembrane region" description="Helical" evidence="2">
    <location>
        <begin position="221"/>
        <end position="240"/>
    </location>
</feature>
<feature type="compositionally biased region" description="Basic and acidic residues" evidence="1">
    <location>
        <begin position="39"/>
        <end position="49"/>
    </location>
</feature>
<feature type="compositionally biased region" description="Basic and acidic residues" evidence="1">
    <location>
        <begin position="13"/>
        <end position="23"/>
    </location>
</feature>
<dbReference type="EMBL" id="JAEPQZ010000019">
    <property type="protein sequence ID" value="KAG2171669.1"/>
    <property type="molecule type" value="Genomic_DNA"/>
</dbReference>
<dbReference type="Proteomes" id="UP000654370">
    <property type="component" value="Unassembled WGS sequence"/>
</dbReference>
<feature type="compositionally biased region" description="Polar residues" evidence="1">
    <location>
        <begin position="1"/>
        <end position="11"/>
    </location>
</feature>
<dbReference type="OrthoDB" id="2230209at2759"/>
<evidence type="ECO:0000313" key="3">
    <source>
        <dbReference type="EMBL" id="KAG2171669.1"/>
    </source>
</evidence>
<feature type="region of interest" description="Disordered" evidence="1">
    <location>
        <begin position="1"/>
        <end position="49"/>
    </location>
</feature>